<feature type="compositionally biased region" description="Basic residues" evidence="1">
    <location>
        <begin position="17"/>
        <end position="45"/>
    </location>
</feature>
<feature type="region of interest" description="Disordered" evidence="1">
    <location>
        <begin position="1"/>
        <end position="142"/>
    </location>
</feature>
<evidence type="ECO:0000313" key="3">
    <source>
        <dbReference type="Proteomes" id="UP000601435"/>
    </source>
</evidence>
<feature type="compositionally biased region" description="Basic and acidic residues" evidence="1">
    <location>
        <begin position="46"/>
        <end position="62"/>
    </location>
</feature>
<feature type="compositionally biased region" description="Basic residues" evidence="1">
    <location>
        <begin position="74"/>
        <end position="83"/>
    </location>
</feature>
<reference evidence="2" key="1">
    <citation type="submission" date="2021-02" db="EMBL/GenBank/DDBJ databases">
        <authorList>
            <person name="Dougan E. K."/>
            <person name="Rhodes N."/>
            <person name="Thang M."/>
            <person name="Chan C."/>
        </authorList>
    </citation>
    <scope>NUCLEOTIDE SEQUENCE</scope>
</reference>
<keyword evidence="3" id="KW-1185">Reference proteome</keyword>
<dbReference type="OrthoDB" id="426124at2759"/>
<protein>
    <submittedName>
        <fullName evidence="2">Uncharacterized protein</fullName>
    </submittedName>
</protein>
<dbReference type="EMBL" id="CAJNJA010038065">
    <property type="protein sequence ID" value="CAE7743179.1"/>
    <property type="molecule type" value="Genomic_DNA"/>
</dbReference>
<evidence type="ECO:0000256" key="1">
    <source>
        <dbReference type="SAM" id="MobiDB-lite"/>
    </source>
</evidence>
<organism evidence="2 3">
    <name type="scientific">Symbiodinium necroappetens</name>
    <dbReference type="NCBI Taxonomy" id="1628268"/>
    <lineage>
        <taxon>Eukaryota</taxon>
        <taxon>Sar</taxon>
        <taxon>Alveolata</taxon>
        <taxon>Dinophyceae</taxon>
        <taxon>Suessiales</taxon>
        <taxon>Symbiodiniaceae</taxon>
        <taxon>Symbiodinium</taxon>
    </lineage>
</organism>
<dbReference type="Proteomes" id="UP000601435">
    <property type="component" value="Unassembled WGS sequence"/>
</dbReference>
<proteinExistence type="predicted"/>
<comment type="caution">
    <text evidence="2">The sequence shown here is derived from an EMBL/GenBank/DDBJ whole genome shotgun (WGS) entry which is preliminary data.</text>
</comment>
<sequence length="835" mass="92724">MSDSSSSDSSSSSEEKKKKKKDKKKKDKKKDKKKKKEKDKKKKKDKKDPYSKTAQEKARLEAQQRLMGIDTNKKAKKKKKKKSSSSESSGSESEKVRKMQDLLDDQTMKREEELAEEAEKATEPVPEKSWEEMTWSERAADAAQKAEAQAVWKGASRADARRAAARASEEVLLHAVDDGFVQTVPQRAKFNAATGYLSSPKTWPLKTLAQTAVKTLMSAPGFGAAAALGATLKTPVIVSGRGARLSLLPVIWFKVHNARLQRRLESKTAVGDPFLNHKPIDLHVIPDFHLALAAVPSAAGMFKDIKAAQPANIQAILDSLLPERAAHETGPSEAFAEKARLIVAKTAGCAGYAKKLLDSPSKTVSFSAATEGLLKPEDARASFLSSDTSRKMKKFLLKCDALKSDKEVLEHAFELFGAKDKEMFWPLLARADTEELLEEYLEDDKPMHDWLSSKNQDKVPGLPQLARRFPAYMVKMVTSGVLKWRWYWVKEILEKDPMMVLRAVIVEGHEQGSGPKKGYSPMSKNQVLVASSGKVDKSICVPQLADAAVRADVHWVLPIRLIWHPEQNKHVMSRNAKGGTFRSKGRGKGMVLMKGKGSQSDLGLPGREQVQRLANELMDVTSTRNAMTTNKKIAMLMKIWDTLPGTHKVARMAQMFGELLPSFASDEHRQGEISNLIAAFWKMLQDVGRSDRQDLLVGPLVASGPQGEKRPTGITEFFKLFVRRLPPPLAVTQLFKILEEFEAGTPAYKFVQSDICKSSNGRHDDLMKSVFKKYLLKEDEGPVKAAEMFQVLLKDARSRDIIQTSYDTLLEHLEGTLLKLGHLLACMGPPDLSGA</sequence>
<feature type="compositionally biased region" description="Low complexity" evidence="1">
    <location>
        <begin position="1"/>
        <end position="12"/>
    </location>
</feature>
<dbReference type="AlphaFoldDB" id="A0A812XTJ3"/>
<accession>A0A812XTJ3</accession>
<evidence type="ECO:0000313" key="2">
    <source>
        <dbReference type="EMBL" id="CAE7743179.1"/>
    </source>
</evidence>
<feature type="compositionally biased region" description="Basic and acidic residues" evidence="1">
    <location>
        <begin position="92"/>
        <end position="131"/>
    </location>
</feature>
<name>A0A812XTJ3_9DINO</name>
<gene>
    <name evidence="2" type="ORF">SNEC2469_LOCUS21506</name>
</gene>